<organism evidence="2 3">
    <name type="scientific">Pseudoxanthomonas taiwanensis J19</name>
    <dbReference type="NCBI Taxonomy" id="935569"/>
    <lineage>
        <taxon>Bacteria</taxon>
        <taxon>Pseudomonadati</taxon>
        <taxon>Pseudomonadota</taxon>
        <taxon>Gammaproteobacteria</taxon>
        <taxon>Lysobacterales</taxon>
        <taxon>Lysobacteraceae</taxon>
        <taxon>Pseudoxanthomonas</taxon>
    </lineage>
</organism>
<reference evidence="2 3" key="1">
    <citation type="submission" date="2019-07" db="EMBL/GenBank/DDBJ databases">
        <title>Genome sequencing of lignin-degrading bacterial isolates.</title>
        <authorList>
            <person name="Gladden J."/>
        </authorList>
    </citation>
    <scope>NUCLEOTIDE SEQUENCE [LARGE SCALE GENOMIC DNA]</scope>
    <source>
        <strain evidence="2 3">J19</strain>
    </source>
</reference>
<dbReference type="OrthoDB" id="9867797at2"/>
<name>A0A562DJ09_9GAMM</name>
<dbReference type="Proteomes" id="UP000321583">
    <property type="component" value="Unassembled WGS sequence"/>
</dbReference>
<dbReference type="EMBL" id="VLJS01000063">
    <property type="protein sequence ID" value="TWH09640.1"/>
    <property type="molecule type" value="Genomic_DNA"/>
</dbReference>
<keyword evidence="3" id="KW-1185">Reference proteome</keyword>
<protein>
    <submittedName>
        <fullName evidence="2">Uncharacterized protein</fullName>
    </submittedName>
</protein>
<dbReference type="AlphaFoldDB" id="A0A562DJ09"/>
<comment type="caution">
    <text evidence="2">The sequence shown here is derived from an EMBL/GenBank/DDBJ whole genome shotgun (WGS) entry which is preliminary data.</text>
</comment>
<evidence type="ECO:0000313" key="2">
    <source>
        <dbReference type="EMBL" id="TWH09640.1"/>
    </source>
</evidence>
<gene>
    <name evidence="2" type="ORF">L613_003400000180</name>
</gene>
<evidence type="ECO:0000256" key="1">
    <source>
        <dbReference type="SAM" id="MobiDB-lite"/>
    </source>
</evidence>
<accession>A0A562DJ09</accession>
<feature type="region of interest" description="Disordered" evidence="1">
    <location>
        <begin position="50"/>
        <end position="96"/>
    </location>
</feature>
<evidence type="ECO:0000313" key="3">
    <source>
        <dbReference type="Proteomes" id="UP000321583"/>
    </source>
</evidence>
<sequence>MSSPTSARPAQRSRRCLPDLAGRGAIIALRLAGKPVDLATAVATRGAVKRAMPGGDDTSATVPGLEDRSRPCHGRTGPGHGVPASQARAGAFPPRG</sequence>
<proteinExistence type="predicted"/>
<dbReference type="RefSeq" id="WP_028914272.1">
    <property type="nucleotide sequence ID" value="NZ_VLJS01000063.1"/>
</dbReference>